<keyword evidence="3" id="KW-1185">Reference proteome</keyword>
<evidence type="ECO:0000256" key="1">
    <source>
        <dbReference type="ARBA" id="ARBA00022801"/>
    </source>
</evidence>
<dbReference type="SUPFAM" id="SSF55909">
    <property type="entry name" value="Pentein"/>
    <property type="match status" value="1"/>
</dbReference>
<evidence type="ECO:0000313" key="2">
    <source>
        <dbReference type="EMBL" id="MFD1177604.1"/>
    </source>
</evidence>
<dbReference type="RefSeq" id="WP_379320049.1">
    <property type="nucleotide sequence ID" value="NZ_JBHTLM010000010.1"/>
</dbReference>
<dbReference type="Gene3D" id="3.75.10.10">
    <property type="entry name" value="L-arginine/glycine Amidinotransferase, Chain A"/>
    <property type="match status" value="1"/>
</dbReference>
<accession>A0ABW3RYN5</accession>
<proteinExistence type="predicted"/>
<organism evidence="2 3">
    <name type="scientific">Paenibacillus puldeungensis</name>
    <dbReference type="NCBI Taxonomy" id="696536"/>
    <lineage>
        <taxon>Bacteria</taxon>
        <taxon>Bacillati</taxon>
        <taxon>Bacillota</taxon>
        <taxon>Bacilli</taxon>
        <taxon>Bacillales</taxon>
        <taxon>Paenibacillaceae</taxon>
        <taxon>Paenibacillus</taxon>
    </lineage>
</organism>
<gene>
    <name evidence="2" type="ORF">ACFQ3W_15020</name>
</gene>
<comment type="caution">
    <text evidence="2">The sequence shown here is derived from an EMBL/GenBank/DDBJ whole genome shotgun (WGS) entry which is preliminary data.</text>
</comment>
<keyword evidence="1" id="KW-0378">Hydrolase</keyword>
<dbReference type="Pfam" id="PF04371">
    <property type="entry name" value="PAD_porph"/>
    <property type="match status" value="1"/>
</dbReference>
<dbReference type="InterPro" id="IPR007466">
    <property type="entry name" value="Peptidyl-Arg-deiminase_porph"/>
</dbReference>
<protein>
    <submittedName>
        <fullName evidence="2">Agmatine/peptidylarginine deiminase</fullName>
    </submittedName>
</protein>
<dbReference type="PANTHER" id="PTHR31377:SF0">
    <property type="entry name" value="AGMATINE DEIMINASE-RELATED"/>
    <property type="match status" value="1"/>
</dbReference>
<reference evidence="3" key="1">
    <citation type="journal article" date="2019" name="Int. J. Syst. Evol. Microbiol.">
        <title>The Global Catalogue of Microorganisms (GCM) 10K type strain sequencing project: providing services to taxonomists for standard genome sequencing and annotation.</title>
        <authorList>
            <consortium name="The Broad Institute Genomics Platform"/>
            <consortium name="The Broad Institute Genome Sequencing Center for Infectious Disease"/>
            <person name="Wu L."/>
            <person name="Ma J."/>
        </authorList>
    </citation>
    <scope>NUCLEOTIDE SEQUENCE [LARGE SCALE GENOMIC DNA]</scope>
    <source>
        <strain evidence="3">CCUG 59189</strain>
    </source>
</reference>
<name>A0ABW3RYN5_9BACL</name>
<dbReference type="Proteomes" id="UP001597262">
    <property type="component" value="Unassembled WGS sequence"/>
</dbReference>
<evidence type="ECO:0000313" key="3">
    <source>
        <dbReference type="Proteomes" id="UP001597262"/>
    </source>
</evidence>
<sequence>MYPKQLSYKMPAEWAQHIRTFISWPVQDSMCYPEQYNEVCEGYAGVIRAISEFEPVTVIVNPDDLDKVQGRFANAGDRIECLPIEHNDAWLRDNGPTFIISDEGELAGVKWGFNAWGGKYSPWDLDDAVAPQILSAHQVKQFTAPLVLEGGSIHTDGEGTLLTTEECLLNQNRNPHMSREEIAAAVKNFVNVDEIIWLKRGLHGDETDGHVDNVACFAAPGKVILQVCEDPNDENYEITQENINILSEAVDARGRKLEIIKIQQPPKAIFEDQRLTLSYLNFYFVNGGIILPVFGGAAEETDRKAIQVLSETFPDRKIRTVDGMAIIREGGNVHCTTQQMPAV</sequence>
<dbReference type="EMBL" id="JBHTLM010000010">
    <property type="protein sequence ID" value="MFD1177604.1"/>
    <property type="molecule type" value="Genomic_DNA"/>
</dbReference>
<dbReference type="PANTHER" id="PTHR31377">
    <property type="entry name" value="AGMATINE DEIMINASE-RELATED"/>
    <property type="match status" value="1"/>
</dbReference>